<comment type="caution">
    <text evidence="1">The sequence shown here is derived from an EMBL/GenBank/DDBJ whole genome shotgun (WGS) entry which is preliminary data.</text>
</comment>
<dbReference type="AlphaFoldDB" id="A0AAV7T275"/>
<proteinExistence type="predicted"/>
<gene>
    <name evidence="1" type="ORF">NDU88_002428</name>
</gene>
<dbReference type="Proteomes" id="UP001066276">
    <property type="component" value="Chromosome 4_1"/>
</dbReference>
<name>A0AAV7T275_PLEWA</name>
<sequence length="155" mass="16893">MCRRYPHLASLVIGICRGTGARASHQLFESPSPKDCLIDYLPLGDILTMRVTWGVTSPPPCEAMQNSSCFTGLSTKRQEWRPLIVTRAPGTHGPINLQPGVAPRYCHRAVPGRPSSQPRYQVQEGHLRASLPSLEGQVCVAHPNASGLPSFTLIL</sequence>
<keyword evidence="2" id="KW-1185">Reference proteome</keyword>
<evidence type="ECO:0000313" key="2">
    <source>
        <dbReference type="Proteomes" id="UP001066276"/>
    </source>
</evidence>
<accession>A0AAV7T275</accession>
<protein>
    <submittedName>
        <fullName evidence="1">Uncharacterized protein</fullName>
    </submittedName>
</protein>
<organism evidence="1 2">
    <name type="scientific">Pleurodeles waltl</name>
    <name type="common">Iberian ribbed newt</name>
    <dbReference type="NCBI Taxonomy" id="8319"/>
    <lineage>
        <taxon>Eukaryota</taxon>
        <taxon>Metazoa</taxon>
        <taxon>Chordata</taxon>
        <taxon>Craniata</taxon>
        <taxon>Vertebrata</taxon>
        <taxon>Euteleostomi</taxon>
        <taxon>Amphibia</taxon>
        <taxon>Batrachia</taxon>
        <taxon>Caudata</taxon>
        <taxon>Salamandroidea</taxon>
        <taxon>Salamandridae</taxon>
        <taxon>Pleurodelinae</taxon>
        <taxon>Pleurodeles</taxon>
    </lineage>
</organism>
<evidence type="ECO:0000313" key="1">
    <source>
        <dbReference type="EMBL" id="KAJ1170553.1"/>
    </source>
</evidence>
<dbReference type="EMBL" id="JANPWB010000007">
    <property type="protein sequence ID" value="KAJ1170553.1"/>
    <property type="molecule type" value="Genomic_DNA"/>
</dbReference>
<reference evidence="1" key="1">
    <citation type="journal article" date="2022" name="bioRxiv">
        <title>Sequencing and chromosome-scale assembly of the giantPleurodeles waltlgenome.</title>
        <authorList>
            <person name="Brown T."/>
            <person name="Elewa A."/>
            <person name="Iarovenko S."/>
            <person name="Subramanian E."/>
            <person name="Araus A.J."/>
            <person name="Petzold A."/>
            <person name="Susuki M."/>
            <person name="Suzuki K.-i.T."/>
            <person name="Hayashi T."/>
            <person name="Toyoda A."/>
            <person name="Oliveira C."/>
            <person name="Osipova E."/>
            <person name="Leigh N.D."/>
            <person name="Simon A."/>
            <person name="Yun M.H."/>
        </authorList>
    </citation>
    <scope>NUCLEOTIDE SEQUENCE</scope>
    <source>
        <strain evidence="1">20211129_DDA</strain>
        <tissue evidence="1">Liver</tissue>
    </source>
</reference>